<evidence type="ECO:0000256" key="1">
    <source>
        <dbReference type="SAM" id="MobiDB-lite"/>
    </source>
</evidence>
<evidence type="ECO:0000313" key="4">
    <source>
        <dbReference type="Proteomes" id="UP001249851"/>
    </source>
</evidence>
<evidence type="ECO:0000259" key="2">
    <source>
        <dbReference type="Pfam" id="PF15072"/>
    </source>
</evidence>
<dbReference type="InterPro" id="IPR058570">
    <property type="entry name" value="HROB_OB"/>
</dbReference>
<feature type="non-terminal residue" evidence="3">
    <location>
        <position position="1"/>
    </location>
</feature>
<feature type="domain" description="Homologous recombination OB-fold protein OB-fold" evidence="2">
    <location>
        <begin position="417"/>
        <end position="499"/>
    </location>
</feature>
<organism evidence="3 4">
    <name type="scientific">Acropora cervicornis</name>
    <name type="common">Staghorn coral</name>
    <dbReference type="NCBI Taxonomy" id="6130"/>
    <lineage>
        <taxon>Eukaryota</taxon>
        <taxon>Metazoa</taxon>
        <taxon>Cnidaria</taxon>
        <taxon>Anthozoa</taxon>
        <taxon>Hexacorallia</taxon>
        <taxon>Scleractinia</taxon>
        <taxon>Astrocoeniina</taxon>
        <taxon>Acroporidae</taxon>
        <taxon>Acropora</taxon>
    </lineage>
</organism>
<dbReference type="GO" id="GO:0000725">
    <property type="term" value="P:recombinational repair"/>
    <property type="evidence" value="ECO:0007669"/>
    <property type="project" value="InterPro"/>
</dbReference>
<dbReference type="PANTHER" id="PTHR14523">
    <property type="entry name" value="UNCHARACTERIZED PROTEIN C17ORF53 HOMOLOG"/>
    <property type="match status" value="1"/>
</dbReference>
<reference evidence="3" key="2">
    <citation type="journal article" date="2023" name="Science">
        <title>Genomic signatures of disease resistance in endangered staghorn corals.</title>
        <authorList>
            <person name="Vollmer S.V."/>
            <person name="Selwyn J.D."/>
            <person name="Despard B.A."/>
            <person name="Roesel C.L."/>
        </authorList>
    </citation>
    <scope>NUCLEOTIDE SEQUENCE</scope>
    <source>
        <strain evidence="3">K2</strain>
    </source>
</reference>
<dbReference type="PANTHER" id="PTHR14523:SF1">
    <property type="entry name" value="HOMOLOGOUS RECOMBINATION OB-FOLD PROTEIN"/>
    <property type="match status" value="1"/>
</dbReference>
<keyword evidence="4" id="KW-1185">Reference proteome</keyword>
<dbReference type="Pfam" id="PF15072">
    <property type="entry name" value="HROB"/>
    <property type="match status" value="1"/>
</dbReference>
<sequence>MSSFFSIGEDELDFDDEDCLLAASGIGNSNNLHASTTNTEVSITQKSCMRSKEILDKPSNHSIRRPFDIISNINKSDRACDRKRSSTGQPHGNSSVTLLRNNTATPSRGLSKPIAKRFAIENNSNSLPKSTTSEDGVNLLQSLSLPTFKNAGQASLLRNSGNPQSLAVCNVTIPKQGVSSPTVPSISTSTPNNCLQRSESYGLCELSSMNSRHLKGADVKKSSTVWQQKQSLKSPGYGAINRLTGNDTRATGSANSFSCNTLQKPCTNSETNSTNGIKAFETPPHARLKKTNGAAPSTSREHQVVTPGRNSPDQSLDDPSFQSLLPSPKKASPVQKKVSNLSSSEDEEFSREPWNCMHEEFSKKVPNAMRYTIVRVFNEVCTCHWFCIVAFLPPVGYKQCSLFSSFQAIQQQLQRGKVPCLCAIVKAFSLTEADASVLLKDPTGEIHGTLHRKVLENYQTELAPGAGLILKHVSVFSPAPRRYYLNITPGNILQIYPPDPQNIASSQALASQCTQSEGNKRGQRVLEIEPFSRLTDCSKQQQMNSSQEANEEQSLLQKECFEDLLDDLDDEDFLDEALL</sequence>
<feature type="compositionally biased region" description="Polar residues" evidence="1">
    <location>
        <begin position="86"/>
        <end position="108"/>
    </location>
</feature>
<gene>
    <name evidence="3" type="ORF">P5673_011570</name>
</gene>
<dbReference type="EMBL" id="JARQWQ010000021">
    <property type="protein sequence ID" value="KAK2564871.1"/>
    <property type="molecule type" value="Genomic_DNA"/>
</dbReference>
<dbReference type="Proteomes" id="UP001249851">
    <property type="component" value="Unassembled WGS sequence"/>
</dbReference>
<dbReference type="InterPro" id="IPR028045">
    <property type="entry name" value="HROB"/>
</dbReference>
<comment type="caution">
    <text evidence="3">The sequence shown here is derived from an EMBL/GenBank/DDBJ whole genome shotgun (WGS) entry which is preliminary data.</text>
</comment>
<feature type="region of interest" description="Disordered" evidence="1">
    <location>
        <begin position="264"/>
        <end position="344"/>
    </location>
</feature>
<feature type="region of interest" description="Disordered" evidence="1">
    <location>
        <begin position="78"/>
        <end position="114"/>
    </location>
</feature>
<proteinExistence type="predicted"/>
<name>A0AAD9V865_ACRCE</name>
<feature type="compositionally biased region" description="Polar residues" evidence="1">
    <location>
        <begin position="264"/>
        <end position="276"/>
    </location>
</feature>
<evidence type="ECO:0000313" key="3">
    <source>
        <dbReference type="EMBL" id="KAK2564871.1"/>
    </source>
</evidence>
<accession>A0AAD9V865</accession>
<reference evidence="3" key="1">
    <citation type="journal article" date="2023" name="G3 (Bethesda)">
        <title>Whole genome assembly and annotation of the endangered Caribbean coral Acropora cervicornis.</title>
        <authorList>
            <person name="Selwyn J.D."/>
            <person name="Vollmer S.V."/>
        </authorList>
    </citation>
    <scope>NUCLEOTIDE SEQUENCE</scope>
    <source>
        <strain evidence="3">K2</strain>
    </source>
</reference>
<protein>
    <submittedName>
        <fullName evidence="3">Homologous recombination OB-fold protein</fullName>
    </submittedName>
</protein>
<dbReference type="AlphaFoldDB" id="A0AAD9V865"/>